<dbReference type="InterPro" id="IPR014917">
    <property type="entry name" value="DUF1800"/>
</dbReference>
<reference evidence="1 2" key="1">
    <citation type="submission" date="2018-09" db="EMBL/GenBank/DDBJ databases">
        <title>Phylogeny of the Shewanellaceae, and recommendation for two new genera, Pseudoshewanella and Parashewanella.</title>
        <authorList>
            <person name="Wang G."/>
        </authorList>
    </citation>
    <scope>NUCLEOTIDE SEQUENCE [LARGE SCALE GENOMIC DNA]</scope>
    <source>
        <strain evidence="1 2">C51</strain>
    </source>
</reference>
<dbReference type="Pfam" id="PF08811">
    <property type="entry name" value="DUF1800"/>
    <property type="match status" value="1"/>
</dbReference>
<protein>
    <submittedName>
        <fullName evidence="1">DUF1800 family protein</fullName>
    </submittedName>
</protein>
<dbReference type="PANTHER" id="PTHR43737:SF1">
    <property type="entry name" value="DUF1501 DOMAIN-CONTAINING PROTEIN"/>
    <property type="match status" value="1"/>
</dbReference>
<name>A0A3L8PXT1_9GAMM</name>
<dbReference type="AlphaFoldDB" id="A0A3L8PXT1"/>
<evidence type="ECO:0000313" key="1">
    <source>
        <dbReference type="EMBL" id="RLV60130.1"/>
    </source>
</evidence>
<evidence type="ECO:0000313" key="2">
    <source>
        <dbReference type="Proteomes" id="UP000281474"/>
    </source>
</evidence>
<dbReference type="Proteomes" id="UP000281474">
    <property type="component" value="Unassembled WGS sequence"/>
</dbReference>
<accession>A0A3L8PXT1</accession>
<dbReference type="RefSeq" id="WP_121838549.1">
    <property type="nucleotide sequence ID" value="NZ_ML014769.1"/>
</dbReference>
<proteinExistence type="predicted"/>
<dbReference type="PANTHER" id="PTHR43737">
    <property type="entry name" value="BLL7424 PROTEIN"/>
    <property type="match status" value="1"/>
</dbReference>
<comment type="caution">
    <text evidence="1">The sequence shown here is derived from an EMBL/GenBank/DDBJ whole genome shotgun (WGS) entry which is preliminary data.</text>
</comment>
<sequence>MNTKEQASRFLMQATLGANYPLIEKVSQDGINNWLDQQLEHRVEEENGFVKDGFYQKTHDIWRGKSETKGFKKKLIDAYTESNINGAGNNPALPYNYYFRQAWWHKTLVQGNLAEDTNLDNDFTEQPKISETEANADNLVRHRVAQALSEILVISDNSILELDAEGMASYYDLLYKHALGSYKDLLTDVSLHPCMGVYLTHINNRKAEPTKNIHPDENYAREIMQLFTIGLFELNPDGSHQQENGKDIPTYNNDDIKEMARVFTGIKASEYNFEYPNAVLNFDGEDVRMADINGQEIDFNDGINNSVKMIPYVSMIKPMATEDDYHDLEPKKLLNGWIDLPKRTASGGSATLADIKAAVSRLVEHKNTAPFIAKKLIQQLVTSNPTPAYVKAVASAFGKSGNLKAAVKTILTYPQSNVVTIGDSDISNIQKLKSPLLRVTQLLRAFNVSNEQKRLWLIGSDIKDDLNHHILSSPTVFNFYKPDFIPHGDIEKENKVAPEFELYNAHTSISYVNMVYRWLFGEALPLVSTQIKTGVTPPHVVPELDAETLLANTQSKLNLNFDAELPLAADKNKWSQLIERVSLILTGKEQSSVKTNILDALDKQNDPSNPNNSLWIVQTVVFMIAVSPDFAILEA</sequence>
<dbReference type="OrthoDB" id="9772295at2"/>
<dbReference type="EMBL" id="QZEI01000020">
    <property type="protein sequence ID" value="RLV60130.1"/>
    <property type="molecule type" value="Genomic_DNA"/>
</dbReference>
<keyword evidence="2" id="KW-1185">Reference proteome</keyword>
<organism evidence="1 2">
    <name type="scientific">Parashewanella curva</name>
    <dbReference type="NCBI Taxonomy" id="2338552"/>
    <lineage>
        <taxon>Bacteria</taxon>
        <taxon>Pseudomonadati</taxon>
        <taxon>Pseudomonadota</taxon>
        <taxon>Gammaproteobacteria</taxon>
        <taxon>Alteromonadales</taxon>
        <taxon>Shewanellaceae</taxon>
        <taxon>Parashewanella</taxon>
    </lineage>
</organism>
<gene>
    <name evidence="1" type="ORF">D5018_08315</name>
</gene>